<feature type="compositionally biased region" description="Low complexity" evidence="1">
    <location>
        <begin position="20"/>
        <end position="31"/>
    </location>
</feature>
<organism evidence="2 3">
    <name type="scientific">Myotis myotis</name>
    <name type="common">Greater mouse-eared bat</name>
    <name type="synonym">Vespertilio myotis</name>
    <dbReference type="NCBI Taxonomy" id="51298"/>
    <lineage>
        <taxon>Eukaryota</taxon>
        <taxon>Metazoa</taxon>
        <taxon>Chordata</taxon>
        <taxon>Craniata</taxon>
        <taxon>Vertebrata</taxon>
        <taxon>Euteleostomi</taxon>
        <taxon>Mammalia</taxon>
        <taxon>Eutheria</taxon>
        <taxon>Laurasiatheria</taxon>
        <taxon>Chiroptera</taxon>
        <taxon>Yangochiroptera</taxon>
        <taxon>Vespertilionidae</taxon>
        <taxon>Myotis</taxon>
    </lineage>
</organism>
<comment type="caution">
    <text evidence="2">The sequence shown here is derived from an EMBL/GenBank/DDBJ whole genome shotgun (WGS) entry which is preliminary data.</text>
</comment>
<feature type="region of interest" description="Disordered" evidence="1">
    <location>
        <begin position="70"/>
        <end position="143"/>
    </location>
</feature>
<keyword evidence="3" id="KW-1185">Reference proteome</keyword>
<accession>A0A7J7RMM6</accession>
<feature type="compositionally biased region" description="Low complexity" evidence="1">
    <location>
        <begin position="98"/>
        <end position="110"/>
    </location>
</feature>
<feature type="compositionally biased region" description="Basic residues" evidence="1">
    <location>
        <begin position="134"/>
        <end position="143"/>
    </location>
</feature>
<dbReference type="Proteomes" id="UP000527355">
    <property type="component" value="Unassembled WGS sequence"/>
</dbReference>
<gene>
    <name evidence="2" type="ORF">mMyoMyo1_010248</name>
</gene>
<proteinExistence type="predicted"/>
<protein>
    <submittedName>
        <fullName evidence="2">Uncharacterized protein</fullName>
    </submittedName>
</protein>
<evidence type="ECO:0000313" key="3">
    <source>
        <dbReference type="Proteomes" id="UP000527355"/>
    </source>
</evidence>
<reference evidence="2 3" key="1">
    <citation type="journal article" date="2020" name="Nature">
        <title>Six reference-quality genomes reveal evolution of bat adaptations.</title>
        <authorList>
            <person name="Jebb D."/>
            <person name="Huang Z."/>
            <person name="Pippel M."/>
            <person name="Hughes G.M."/>
            <person name="Lavrichenko K."/>
            <person name="Devanna P."/>
            <person name="Winkler S."/>
            <person name="Jermiin L.S."/>
            <person name="Skirmuntt E.C."/>
            <person name="Katzourakis A."/>
            <person name="Burkitt-Gray L."/>
            <person name="Ray D.A."/>
            <person name="Sullivan K.A.M."/>
            <person name="Roscito J.G."/>
            <person name="Kirilenko B.M."/>
            <person name="Davalos L.M."/>
            <person name="Corthals A.P."/>
            <person name="Power M.L."/>
            <person name="Jones G."/>
            <person name="Ransome R.D."/>
            <person name="Dechmann D.K.N."/>
            <person name="Locatelli A.G."/>
            <person name="Puechmaille S.J."/>
            <person name="Fedrigo O."/>
            <person name="Jarvis E.D."/>
            <person name="Hiller M."/>
            <person name="Vernes S.C."/>
            <person name="Myers E.W."/>
            <person name="Teeling E.C."/>
        </authorList>
    </citation>
    <scope>NUCLEOTIDE SEQUENCE [LARGE SCALE GENOMIC DNA]</scope>
    <source>
        <strain evidence="2">MMyoMyo1</strain>
        <tissue evidence="2">Flight muscle</tissue>
    </source>
</reference>
<evidence type="ECO:0000313" key="2">
    <source>
        <dbReference type="EMBL" id="KAF6277379.1"/>
    </source>
</evidence>
<feature type="region of interest" description="Disordered" evidence="1">
    <location>
        <begin position="1"/>
        <end position="45"/>
    </location>
</feature>
<sequence length="143" mass="14920">MAWSRAGAKGLQGSRERRLAGGSASGARAELPWNPGLGGSAASPKPWVCHVEPGSLRAGAGVKLRVPLAASSQARAQTAERGAGGRWGIRPAAERARWPGAPRGAGLRPGSRAKDPWSPSLAAWKAPHVQAPRSRPRRFPAMN</sequence>
<evidence type="ECO:0000256" key="1">
    <source>
        <dbReference type="SAM" id="MobiDB-lite"/>
    </source>
</evidence>
<dbReference type="AlphaFoldDB" id="A0A7J7RMM6"/>
<name>A0A7J7RMM6_MYOMY</name>
<dbReference type="EMBL" id="JABWUV010000024">
    <property type="protein sequence ID" value="KAF6277379.1"/>
    <property type="molecule type" value="Genomic_DNA"/>
</dbReference>